<proteinExistence type="predicted"/>
<reference evidence="1" key="1">
    <citation type="submission" date="2021-12" db="EMBL/GenBank/DDBJ databases">
        <authorList>
            <person name="Rodrigo-Torres L."/>
            <person name="Arahal R. D."/>
            <person name="Lucena T."/>
        </authorList>
    </citation>
    <scope>NUCLEOTIDE SEQUENCE</scope>
    <source>
        <strain evidence="1">CECT 8419</strain>
    </source>
</reference>
<dbReference type="EMBL" id="CAKLPZ010000001">
    <property type="protein sequence ID" value="CAH0998961.1"/>
    <property type="molecule type" value="Genomic_DNA"/>
</dbReference>
<name>A0ABN8EZZ6_9BACT</name>
<organism evidence="1 2">
    <name type="scientific">Neolewinella maritima</name>
    <dbReference type="NCBI Taxonomy" id="1383882"/>
    <lineage>
        <taxon>Bacteria</taxon>
        <taxon>Pseudomonadati</taxon>
        <taxon>Bacteroidota</taxon>
        <taxon>Saprospiria</taxon>
        <taxon>Saprospirales</taxon>
        <taxon>Lewinellaceae</taxon>
        <taxon>Neolewinella</taxon>
    </lineage>
</organism>
<accession>A0ABN8EZZ6</accession>
<evidence type="ECO:0000313" key="1">
    <source>
        <dbReference type="EMBL" id="CAH0998961.1"/>
    </source>
</evidence>
<dbReference type="Proteomes" id="UP000837803">
    <property type="component" value="Unassembled WGS sequence"/>
</dbReference>
<gene>
    <name evidence="1" type="ORF">LEM8419_00256</name>
</gene>
<evidence type="ECO:0000313" key="2">
    <source>
        <dbReference type="Proteomes" id="UP000837803"/>
    </source>
</evidence>
<comment type="caution">
    <text evidence="1">The sequence shown here is derived from an EMBL/GenBank/DDBJ whole genome shotgun (WGS) entry which is preliminary data.</text>
</comment>
<sequence length="142" mass="16125">MTKATLASLATELLPYPFEFIAERVAVYCRRGDVVLCCSSGVALDGLKNGAIVVDLTAPGVDLNYYYLQDELIIKQREHAIREIIPLVSAFQLDLKAYEQRAKLFFAEWMSYTGLQALQRIASILDEELKSTAIIYDRWQRT</sequence>
<keyword evidence="2" id="KW-1185">Reference proteome</keyword>
<protein>
    <submittedName>
        <fullName evidence="1">Uncharacterized protein</fullName>
    </submittedName>
</protein>